<dbReference type="EMBL" id="CM042037">
    <property type="protein sequence ID" value="KAI3741783.1"/>
    <property type="molecule type" value="Genomic_DNA"/>
</dbReference>
<keyword evidence="2" id="KW-1185">Reference proteome</keyword>
<evidence type="ECO:0000313" key="1">
    <source>
        <dbReference type="EMBL" id="KAI3741783.1"/>
    </source>
</evidence>
<evidence type="ECO:0000313" key="2">
    <source>
        <dbReference type="Proteomes" id="UP001056120"/>
    </source>
</evidence>
<comment type="caution">
    <text evidence="1">The sequence shown here is derived from an EMBL/GenBank/DDBJ whole genome shotgun (WGS) entry which is preliminary data.</text>
</comment>
<organism evidence="1 2">
    <name type="scientific">Smallanthus sonchifolius</name>
    <dbReference type="NCBI Taxonomy" id="185202"/>
    <lineage>
        <taxon>Eukaryota</taxon>
        <taxon>Viridiplantae</taxon>
        <taxon>Streptophyta</taxon>
        <taxon>Embryophyta</taxon>
        <taxon>Tracheophyta</taxon>
        <taxon>Spermatophyta</taxon>
        <taxon>Magnoliopsida</taxon>
        <taxon>eudicotyledons</taxon>
        <taxon>Gunneridae</taxon>
        <taxon>Pentapetalae</taxon>
        <taxon>asterids</taxon>
        <taxon>campanulids</taxon>
        <taxon>Asterales</taxon>
        <taxon>Asteraceae</taxon>
        <taxon>Asteroideae</taxon>
        <taxon>Heliantheae alliance</taxon>
        <taxon>Millerieae</taxon>
        <taxon>Smallanthus</taxon>
    </lineage>
</organism>
<gene>
    <name evidence="1" type="ORF">L1987_59460</name>
</gene>
<dbReference type="Proteomes" id="UP001056120">
    <property type="component" value="Linkage Group LG20"/>
</dbReference>
<protein>
    <submittedName>
        <fullName evidence="1">Uncharacterized protein</fullName>
    </submittedName>
</protein>
<proteinExistence type="predicted"/>
<reference evidence="2" key="1">
    <citation type="journal article" date="2022" name="Mol. Ecol. Resour.">
        <title>The genomes of chicory, endive, great burdock and yacon provide insights into Asteraceae palaeo-polyploidization history and plant inulin production.</title>
        <authorList>
            <person name="Fan W."/>
            <person name="Wang S."/>
            <person name="Wang H."/>
            <person name="Wang A."/>
            <person name="Jiang F."/>
            <person name="Liu H."/>
            <person name="Zhao H."/>
            <person name="Xu D."/>
            <person name="Zhang Y."/>
        </authorList>
    </citation>
    <scope>NUCLEOTIDE SEQUENCE [LARGE SCALE GENOMIC DNA]</scope>
    <source>
        <strain evidence="2">cv. Yunnan</strain>
    </source>
</reference>
<sequence>MVVEESVNVYFEETPPKSKSIELIDDLCEFETIRNIESEPPIKFIPLEASPPKENPWLFSFVLQLKSGRTHLIPKATQNDTDLKEKFFFVRRDSISDGKLLPLEWVKKAPKFDELVPARSDTDKRIEALLEIPIMERSFRNESAISEASFNTQYSEPGMSSGIPQSGSQFALSNLDSLLSGAVVVKKEGSTPASTKPRAPFLRSKALGSKKRKTTEVLEFEFFEGMDSAETTKKLQSLMNMGLEKLYANLSEAEKSAEEALEKVEDLKKILASKSKYLENEIQIQKNKLQESTTQYELRLQQTVEDAKKSAAMSIIQSRIQTAEQADAKGFDSAAWDLEG</sequence>
<accession>A0ACB9D5W6</accession>
<name>A0ACB9D5W6_9ASTR</name>
<reference evidence="1 2" key="2">
    <citation type="journal article" date="2022" name="Mol. Ecol. Resour.">
        <title>The genomes of chicory, endive, great burdock and yacon provide insights into Asteraceae paleo-polyploidization history and plant inulin production.</title>
        <authorList>
            <person name="Fan W."/>
            <person name="Wang S."/>
            <person name="Wang H."/>
            <person name="Wang A."/>
            <person name="Jiang F."/>
            <person name="Liu H."/>
            <person name="Zhao H."/>
            <person name="Xu D."/>
            <person name="Zhang Y."/>
        </authorList>
    </citation>
    <scope>NUCLEOTIDE SEQUENCE [LARGE SCALE GENOMIC DNA]</scope>
    <source>
        <strain evidence="2">cv. Yunnan</strain>
        <tissue evidence="1">Leaves</tissue>
    </source>
</reference>